<dbReference type="HOGENOM" id="CLU_077905_0_1_5"/>
<protein>
    <submittedName>
        <fullName evidence="7">Ferrous iron permease EfeU</fullName>
    </submittedName>
</protein>
<evidence type="ECO:0000256" key="5">
    <source>
        <dbReference type="ARBA" id="ARBA00023136"/>
    </source>
</evidence>
<feature type="transmembrane region" description="Helical" evidence="6">
    <location>
        <begin position="148"/>
        <end position="171"/>
    </location>
</feature>
<feature type="transmembrane region" description="Helical" evidence="6">
    <location>
        <begin position="183"/>
        <end position="212"/>
    </location>
</feature>
<name>A0A0B7J572_9RICK</name>
<dbReference type="Proteomes" id="UP000018149">
    <property type="component" value="Chromosome I"/>
</dbReference>
<dbReference type="InterPro" id="IPR004923">
    <property type="entry name" value="FTR1/Fip1/EfeU"/>
</dbReference>
<comment type="subcellular location">
    <subcellularLocation>
        <location evidence="1">Membrane</location>
        <topology evidence="1">Multi-pass membrane protein</topology>
    </subcellularLocation>
</comment>
<feature type="transmembrane region" description="Helical" evidence="6">
    <location>
        <begin position="34"/>
        <end position="53"/>
    </location>
</feature>
<keyword evidence="8" id="KW-1185">Reference proteome</keyword>
<dbReference type="Pfam" id="PF03239">
    <property type="entry name" value="FTR1"/>
    <property type="match status" value="1"/>
</dbReference>
<dbReference type="EMBL" id="LN794217">
    <property type="protein sequence ID" value="CEO17613.1"/>
    <property type="molecule type" value="Genomic_DNA"/>
</dbReference>
<feature type="transmembrane region" description="Helical" evidence="6">
    <location>
        <begin position="113"/>
        <end position="136"/>
    </location>
</feature>
<proteinExistence type="inferred from homology"/>
<feature type="transmembrane region" description="Helical" evidence="6">
    <location>
        <begin position="73"/>
        <end position="93"/>
    </location>
</feature>
<keyword evidence="5 6" id="KW-0472">Membrane</keyword>
<dbReference type="AlphaFoldDB" id="A0A0B7J572"/>
<keyword evidence="3 6" id="KW-0812">Transmembrane</keyword>
<dbReference type="GO" id="GO:0015093">
    <property type="term" value="F:ferrous iron transmembrane transporter activity"/>
    <property type="evidence" value="ECO:0007669"/>
    <property type="project" value="TreeGrafter"/>
</dbReference>
<gene>
    <name evidence="7" type="primary">efeU</name>
    <name evidence="7" type="ORF">RMONA_06270</name>
</gene>
<organism evidence="7 8">
    <name type="scientific">Rickettsia monacensis</name>
    <dbReference type="NCBI Taxonomy" id="109232"/>
    <lineage>
        <taxon>Bacteria</taxon>
        <taxon>Pseudomonadati</taxon>
        <taxon>Pseudomonadota</taxon>
        <taxon>Alphaproteobacteria</taxon>
        <taxon>Rickettsiales</taxon>
        <taxon>Rickettsiaceae</taxon>
        <taxon>Rickettsieae</taxon>
        <taxon>Rickettsia</taxon>
        <taxon>spotted fever group</taxon>
    </lineage>
</organism>
<evidence type="ECO:0000256" key="1">
    <source>
        <dbReference type="ARBA" id="ARBA00004141"/>
    </source>
</evidence>
<feature type="transmembrane region" description="Helical" evidence="6">
    <location>
        <begin position="248"/>
        <end position="268"/>
    </location>
</feature>
<dbReference type="PANTHER" id="PTHR31632:SF2">
    <property type="entry name" value="PLASMA MEMBRANE IRON PERMEASE"/>
    <property type="match status" value="1"/>
</dbReference>
<evidence type="ECO:0000256" key="3">
    <source>
        <dbReference type="ARBA" id="ARBA00022692"/>
    </source>
</evidence>
<reference evidence="7 8" key="1">
    <citation type="submission" date="2015-01" db="EMBL/GenBank/DDBJ databases">
        <title>Draft genome sequence of Rickettsia monacensis strain IrR/Munich.</title>
        <authorList>
            <person name="Felsheim R.F."/>
            <person name="Johnson S.L."/>
            <person name="Kurtti T.J."/>
            <person name="Munderloh U.G."/>
        </authorList>
    </citation>
    <scope>NUCLEOTIDE SEQUENCE [LARGE SCALE GENOMIC DNA]</scope>
    <source>
        <strain evidence="7 8">IrR/Munich</strain>
    </source>
</reference>
<evidence type="ECO:0000256" key="6">
    <source>
        <dbReference type="SAM" id="Phobius"/>
    </source>
</evidence>
<evidence type="ECO:0000313" key="8">
    <source>
        <dbReference type="Proteomes" id="UP000018149"/>
    </source>
</evidence>
<evidence type="ECO:0000256" key="2">
    <source>
        <dbReference type="ARBA" id="ARBA00008333"/>
    </source>
</evidence>
<dbReference type="KEGG" id="rmc:RMONA_06270"/>
<comment type="similarity">
    <text evidence="2">Belongs to the oxidase-dependent Fe transporter (OFeT) (TC 9.A.10.1) family.</text>
</comment>
<dbReference type="GO" id="GO:0033573">
    <property type="term" value="C:high-affinity iron permease complex"/>
    <property type="evidence" value="ECO:0007669"/>
    <property type="project" value="InterPro"/>
</dbReference>
<sequence length="289" mass="32010">MFKIALVMFRECLEISLLLGVILAATKQIEKSRLYIIAGVMLGVVFASIFAFFTRKLSLSFGGIGDELFNSGIMILITILISWTIIWMQGYGIKVKQHINDLSVKIHEGNASYFMLVFLVATTILREGAEIIILVYSISSVETIPSSIYLQGVIIGATSGFLLGLVIYFGLIKIANQKYIFKISTVLLMLIAGGFAASAAGILTSSGLVMFLSDQLWDSSWLVADRSMIGKILHIVTGYIARPNGLQVLAYFTIILLINIFIQIKLRYSKNTLISVQKMNQINFIKKNN</sequence>
<evidence type="ECO:0000313" key="7">
    <source>
        <dbReference type="EMBL" id="CEO17613.1"/>
    </source>
</evidence>
<keyword evidence="4 6" id="KW-1133">Transmembrane helix</keyword>
<dbReference type="RefSeq" id="WP_023508248.1">
    <property type="nucleotide sequence ID" value="NZ_LN794217.1"/>
</dbReference>
<accession>A0A0B7J572</accession>
<dbReference type="STRING" id="109232.RMONA_06270"/>
<dbReference type="PANTHER" id="PTHR31632">
    <property type="entry name" value="IRON TRANSPORTER FTH1"/>
    <property type="match status" value="1"/>
</dbReference>
<evidence type="ECO:0000256" key="4">
    <source>
        <dbReference type="ARBA" id="ARBA00022989"/>
    </source>
</evidence>